<protein>
    <submittedName>
        <fullName evidence="2">Uncharacterized protein</fullName>
    </submittedName>
</protein>
<dbReference type="AlphaFoldDB" id="A0AAV4NJA0"/>
<dbReference type="EMBL" id="BPLQ01001691">
    <property type="protein sequence ID" value="GIX84021.1"/>
    <property type="molecule type" value="Genomic_DNA"/>
</dbReference>
<accession>A0AAV4NJA0</accession>
<evidence type="ECO:0000313" key="3">
    <source>
        <dbReference type="Proteomes" id="UP001054837"/>
    </source>
</evidence>
<evidence type="ECO:0000256" key="1">
    <source>
        <dbReference type="SAM" id="MobiDB-lite"/>
    </source>
</evidence>
<feature type="compositionally biased region" description="Basic and acidic residues" evidence="1">
    <location>
        <begin position="17"/>
        <end position="26"/>
    </location>
</feature>
<dbReference type="Proteomes" id="UP001054837">
    <property type="component" value="Unassembled WGS sequence"/>
</dbReference>
<proteinExistence type="predicted"/>
<feature type="region of interest" description="Disordered" evidence="1">
    <location>
        <begin position="1"/>
        <end position="26"/>
    </location>
</feature>
<name>A0AAV4NJA0_9ARAC</name>
<dbReference type="SUPFAM" id="SSF46579">
    <property type="entry name" value="Prefoldin"/>
    <property type="match status" value="1"/>
</dbReference>
<comment type="caution">
    <text evidence="2">The sequence shown here is derived from an EMBL/GenBank/DDBJ whole genome shotgun (WGS) entry which is preliminary data.</text>
</comment>
<sequence>MLQEKMDFETAEGADPFQDHSRPPPDVHLELIPNLTHLQINCEGLRRTTALLNKATSDLAMTIKYWEDLGHNSNTDVDKTMERKIKELTNQKKGLEKQVRAYSPCPIALCMYHHNNKKQLIDDSNFKLPAKRHTSSKHYAAHEERYVTPDVPLNTNRFEPLNQDENLNTTDVAPRIPPIMVCQTDNI</sequence>
<gene>
    <name evidence="2" type="ORF">CDAR_270371</name>
</gene>
<organism evidence="2 3">
    <name type="scientific">Caerostris darwini</name>
    <dbReference type="NCBI Taxonomy" id="1538125"/>
    <lineage>
        <taxon>Eukaryota</taxon>
        <taxon>Metazoa</taxon>
        <taxon>Ecdysozoa</taxon>
        <taxon>Arthropoda</taxon>
        <taxon>Chelicerata</taxon>
        <taxon>Arachnida</taxon>
        <taxon>Araneae</taxon>
        <taxon>Araneomorphae</taxon>
        <taxon>Entelegynae</taxon>
        <taxon>Araneoidea</taxon>
        <taxon>Araneidae</taxon>
        <taxon>Caerostris</taxon>
    </lineage>
</organism>
<reference evidence="2 3" key="1">
    <citation type="submission" date="2021-06" db="EMBL/GenBank/DDBJ databases">
        <title>Caerostris darwini draft genome.</title>
        <authorList>
            <person name="Kono N."/>
            <person name="Arakawa K."/>
        </authorList>
    </citation>
    <scope>NUCLEOTIDE SEQUENCE [LARGE SCALE GENOMIC DNA]</scope>
</reference>
<keyword evidence="3" id="KW-1185">Reference proteome</keyword>
<evidence type="ECO:0000313" key="2">
    <source>
        <dbReference type="EMBL" id="GIX84021.1"/>
    </source>
</evidence>